<name>A0ABR4CIS5_9HELO</name>
<accession>A0ABR4CIS5</accession>
<sequence length="67" mass="7109">MSERGTTSYDGPGEAFVSMDPERTKVRKAADASVKKPEPAASQGTTTSQGTRDATNQQFNSDGTVKQ</sequence>
<dbReference type="EMBL" id="JAZHXI010000008">
    <property type="protein sequence ID" value="KAL2069113.1"/>
    <property type="molecule type" value="Genomic_DNA"/>
</dbReference>
<gene>
    <name evidence="2" type="ORF">VTL71DRAFT_15451</name>
</gene>
<feature type="region of interest" description="Disordered" evidence="1">
    <location>
        <begin position="1"/>
        <end position="67"/>
    </location>
</feature>
<reference evidence="2 3" key="1">
    <citation type="journal article" date="2024" name="Commun. Biol.">
        <title>Comparative genomic analysis of thermophilic fungi reveals convergent evolutionary adaptations and gene losses.</title>
        <authorList>
            <person name="Steindorff A.S."/>
            <person name="Aguilar-Pontes M.V."/>
            <person name="Robinson A.J."/>
            <person name="Andreopoulos B."/>
            <person name="LaButti K."/>
            <person name="Kuo A."/>
            <person name="Mondo S."/>
            <person name="Riley R."/>
            <person name="Otillar R."/>
            <person name="Haridas S."/>
            <person name="Lipzen A."/>
            <person name="Grimwood J."/>
            <person name="Schmutz J."/>
            <person name="Clum A."/>
            <person name="Reid I.D."/>
            <person name="Moisan M.C."/>
            <person name="Butler G."/>
            <person name="Nguyen T.T.M."/>
            <person name="Dewar K."/>
            <person name="Conant G."/>
            <person name="Drula E."/>
            <person name="Henrissat B."/>
            <person name="Hansel C."/>
            <person name="Singer S."/>
            <person name="Hutchinson M.I."/>
            <person name="de Vries R.P."/>
            <person name="Natvig D.O."/>
            <person name="Powell A.J."/>
            <person name="Tsang A."/>
            <person name="Grigoriev I.V."/>
        </authorList>
    </citation>
    <scope>NUCLEOTIDE SEQUENCE [LARGE SCALE GENOMIC DNA]</scope>
    <source>
        <strain evidence="2 3">CBS 494.80</strain>
    </source>
</reference>
<organism evidence="2 3">
    <name type="scientific">Oculimacula yallundae</name>
    <dbReference type="NCBI Taxonomy" id="86028"/>
    <lineage>
        <taxon>Eukaryota</taxon>
        <taxon>Fungi</taxon>
        <taxon>Dikarya</taxon>
        <taxon>Ascomycota</taxon>
        <taxon>Pezizomycotina</taxon>
        <taxon>Leotiomycetes</taxon>
        <taxon>Helotiales</taxon>
        <taxon>Ploettnerulaceae</taxon>
        <taxon>Oculimacula</taxon>
    </lineage>
</organism>
<evidence type="ECO:0000313" key="3">
    <source>
        <dbReference type="Proteomes" id="UP001595075"/>
    </source>
</evidence>
<protein>
    <recommendedName>
        <fullName evidence="4">Seed maturation protein</fullName>
    </recommendedName>
</protein>
<feature type="compositionally biased region" description="Basic and acidic residues" evidence="1">
    <location>
        <begin position="20"/>
        <end position="38"/>
    </location>
</feature>
<proteinExistence type="predicted"/>
<feature type="compositionally biased region" description="Polar residues" evidence="1">
    <location>
        <begin position="42"/>
        <end position="67"/>
    </location>
</feature>
<keyword evidence="3" id="KW-1185">Reference proteome</keyword>
<evidence type="ECO:0000313" key="2">
    <source>
        <dbReference type="EMBL" id="KAL2069113.1"/>
    </source>
</evidence>
<evidence type="ECO:0000256" key="1">
    <source>
        <dbReference type="SAM" id="MobiDB-lite"/>
    </source>
</evidence>
<comment type="caution">
    <text evidence="2">The sequence shown here is derived from an EMBL/GenBank/DDBJ whole genome shotgun (WGS) entry which is preliminary data.</text>
</comment>
<evidence type="ECO:0008006" key="4">
    <source>
        <dbReference type="Google" id="ProtNLM"/>
    </source>
</evidence>
<dbReference type="Proteomes" id="UP001595075">
    <property type="component" value="Unassembled WGS sequence"/>
</dbReference>